<accession>A0A9P3GIH0</accession>
<dbReference type="PANTHER" id="PTHR43550">
    <property type="entry name" value="3-KETODIHYDROSPHINGOSINE REDUCTASE"/>
    <property type="match status" value="1"/>
</dbReference>
<dbReference type="InterPro" id="IPR036291">
    <property type="entry name" value="NAD(P)-bd_dom_sf"/>
</dbReference>
<dbReference type="GO" id="GO:0047560">
    <property type="term" value="F:3-dehydrosphinganine reductase activity"/>
    <property type="evidence" value="ECO:0007669"/>
    <property type="project" value="TreeGrafter"/>
</dbReference>
<dbReference type="Proteomes" id="UP000703269">
    <property type="component" value="Unassembled WGS sequence"/>
</dbReference>
<dbReference type="Gene3D" id="3.40.50.720">
    <property type="entry name" value="NAD(P)-binding Rossmann-like Domain"/>
    <property type="match status" value="1"/>
</dbReference>
<dbReference type="EMBL" id="BPQB01000048">
    <property type="protein sequence ID" value="GJE95386.1"/>
    <property type="molecule type" value="Genomic_DNA"/>
</dbReference>
<evidence type="ECO:0000256" key="1">
    <source>
        <dbReference type="SAM" id="Phobius"/>
    </source>
</evidence>
<keyword evidence="1" id="KW-1133">Transmembrane helix</keyword>
<evidence type="ECO:0000313" key="2">
    <source>
        <dbReference type="EMBL" id="GJE95386.1"/>
    </source>
</evidence>
<gene>
    <name evidence="2" type="ORF">PsYK624_115700</name>
</gene>
<sequence>MVRDGVQGTLVFTSSVLGYFSMVGYLPYSPGKFAVRGLAGALQSEFTMYGIGVHIAFPGTILSPGFAEENKVKPHGTLRLEETDSGSAPEAVAAHVLRGVRTGRFHITYDFIGHVFRCSSRGSSPGNGGLLDQVYVLIGMIGLPLWRRDVDREVRKHTEEHYDYLRSKGLVQS</sequence>
<protein>
    <submittedName>
        <fullName evidence="2">Uncharacterized protein</fullName>
    </submittedName>
</protein>
<dbReference type="PANTHER" id="PTHR43550:SF3">
    <property type="entry name" value="3-KETODIHYDROSPHINGOSINE REDUCTASE"/>
    <property type="match status" value="1"/>
</dbReference>
<evidence type="ECO:0000313" key="3">
    <source>
        <dbReference type="Proteomes" id="UP000703269"/>
    </source>
</evidence>
<dbReference type="AlphaFoldDB" id="A0A9P3GIH0"/>
<dbReference type="GO" id="GO:0006666">
    <property type="term" value="P:3-keto-sphinganine metabolic process"/>
    <property type="evidence" value="ECO:0007669"/>
    <property type="project" value="TreeGrafter"/>
</dbReference>
<organism evidence="2 3">
    <name type="scientific">Phanerochaete sordida</name>
    <dbReference type="NCBI Taxonomy" id="48140"/>
    <lineage>
        <taxon>Eukaryota</taxon>
        <taxon>Fungi</taxon>
        <taxon>Dikarya</taxon>
        <taxon>Basidiomycota</taxon>
        <taxon>Agaricomycotina</taxon>
        <taxon>Agaricomycetes</taxon>
        <taxon>Polyporales</taxon>
        <taxon>Phanerochaetaceae</taxon>
        <taxon>Phanerochaete</taxon>
    </lineage>
</organism>
<keyword evidence="1" id="KW-0812">Transmembrane</keyword>
<name>A0A9P3GIH0_9APHY</name>
<dbReference type="SUPFAM" id="SSF51735">
    <property type="entry name" value="NAD(P)-binding Rossmann-fold domains"/>
    <property type="match status" value="1"/>
</dbReference>
<keyword evidence="1" id="KW-0472">Membrane</keyword>
<dbReference type="GO" id="GO:0005789">
    <property type="term" value="C:endoplasmic reticulum membrane"/>
    <property type="evidence" value="ECO:0007669"/>
    <property type="project" value="TreeGrafter"/>
</dbReference>
<dbReference type="OrthoDB" id="10267115at2759"/>
<reference evidence="2 3" key="1">
    <citation type="submission" date="2021-08" db="EMBL/GenBank/DDBJ databases">
        <title>Draft Genome Sequence of Phanerochaete sordida strain YK-624.</title>
        <authorList>
            <person name="Mori T."/>
            <person name="Dohra H."/>
            <person name="Suzuki T."/>
            <person name="Kawagishi H."/>
            <person name="Hirai H."/>
        </authorList>
    </citation>
    <scope>NUCLEOTIDE SEQUENCE [LARGE SCALE GENOMIC DNA]</scope>
    <source>
        <strain evidence="2 3">YK-624</strain>
    </source>
</reference>
<proteinExistence type="predicted"/>
<dbReference type="InterPro" id="IPR002347">
    <property type="entry name" value="SDR_fam"/>
</dbReference>
<comment type="caution">
    <text evidence="2">The sequence shown here is derived from an EMBL/GenBank/DDBJ whole genome shotgun (WGS) entry which is preliminary data.</text>
</comment>
<feature type="transmembrane region" description="Helical" evidence="1">
    <location>
        <begin position="6"/>
        <end position="28"/>
    </location>
</feature>
<keyword evidence="3" id="KW-1185">Reference proteome</keyword>
<dbReference type="GO" id="GO:0030148">
    <property type="term" value="P:sphingolipid biosynthetic process"/>
    <property type="evidence" value="ECO:0007669"/>
    <property type="project" value="TreeGrafter"/>
</dbReference>
<dbReference type="Pfam" id="PF00106">
    <property type="entry name" value="adh_short"/>
    <property type="match status" value="1"/>
</dbReference>